<dbReference type="InterPro" id="IPR038404">
    <property type="entry name" value="TRAP_DctP_sf"/>
</dbReference>
<dbReference type="PANTHER" id="PTHR33376">
    <property type="match status" value="1"/>
</dbReference>
<dbReference type="NCBIfam" id="NF037995">
    <property type="entry name" value="TRAP_S1"/>
    <property type="match status" value="1"/>
</dbReference>
<dbReference type="GO" id="GO:0030288">
    <property type="term" value="C:outer membrane-bounded periplasmic space"/>
    <property type="evidence" value="ECO:0007669"/>
    <property type="project" value="InterPro"/>
</dbReference>
<dbReference type="Pfam" id="PF03480">
    <property type="entry name" value="DctP"/>
    <property type="match status" value="1"/>
</dbReference>
<feature type="signal peptide" evidence="5">
    <location>
        <begin position="1"/>
        <end position="27"/>
    </location>
</feature>
<dbReference type="PIRSF" id="PIRSF006470">
    <property type="entry name" value="DctB"/>
    <property type="match status" value="1"/>
</dbReference>
<dbReference type="GO" id="GO:0055085">
    <property type="term" value="P:transmembrane transport"/>
    <property type="evidence" value="ECO:0007669"/>
    <property type="project" value="InterPro"/>
</dbReference>
<dbReference type="OrthoDB" id="8204956at2"/>
<comment type="caution">
    <text evidence="6">The sequence shown here is derived from an EMBL/GenBank/DDBJ whole genome shotgun (WGS) entry which is preliminary data.</text>
</comment>
<protein>
    <submittedName>
        <fullName evidence="6">TRAP transporter substrate-binding protein</fullName>
    </submittedName>
</protein>
<dbReference type="CDD" id="cd13603">
    <property type="entry name" value="PBP2_TRAP_Siap_TeaA_like"/>
    <property type="match status" value="1"/>
</dbReference>
<dbReference type="Proteomes" id="UP000317078">
    <property type="component" value="Unassembled WGS sequence"/>
</dbReference>
<dbReference type="InterPro" id="IPR018389">
    <property type="entry name" value="DctP_fam"/>
</dbReference>
<reference evidence="6 7" key="1">
    <citation type="journal article" date="2019" name="Environ. Microbiol.">
        <title>Species interactions and distinct microbial communities in high Arctic permafrost affected cryosols are associated with the CH4 and CO2 gas fluxes.</title>
        <authorList>
            <person name="Altshuler I."/>
            <person name="Hamel J."/>
            <person name="Turney S."/>
            <person name="Magnuson E."/>
            <person name="Levesque R."/>
            <person name="Greer C."/>
            <person name="Whyte L.G."/>
        </authorList>
    </citation>
    <scope>NUCLEOTIDE SEQUENCE [LARGE SCALE GENOMIC DNA]</scope>
    <source>
        <strain evidence="6 7">S9.3B</strain>
    </source>
</reference>
<evidence type="ECO:0000256" key="5">
    <source>
        <dbReference type="SAM" id="SignalP"/>
    </source>
</evidence>
<dbReference type="NCBIfam" id="TIGR00787">
    <property type="entry name" value="dctP"/>
    <property type="match status" value="1"/>
</dbReference>
<organism evidence="6 7">
    <name type="scientific">Muricoccus nepalensis</name>
    <dbReference type="NCBI Taxonomy" id="1854500"/>
    <lineage>
        <taxon>Bacteria</taxon>
        <taxon>Pseudomonadati</taxon>
        <taxon>Pseudomonadota</taxon>
        <taxon>Alphaproteobacteria</taxon>
        <taxon>Acetobacterales</taxon>
        <taxon>Roseomonadaceae</taxon>
        <taxon>Muricoccus</taxon>
    </lineage>
</organism>
<evidence type="ECO:0000313" key="7">
    <source>
        <dbReference type="Proteomes" id="UP000317078"/>
    </source>
</evidence>
<dbReference type="EMBL" id="RCZP01000009">
    <property type="protein sequence ID" value="TPG57130.1"/>
    <property type="molecule type" value="Genomic_DNA"/>
</dbReference>
<accession>A0A502G6V8</accession>
<gene>
    <name evidence="6" type="ORF">EAH89_11750</name>
</gene>
<keyword evidence="3" id="KW-0813">Transport</keyword>
<evidence type="ECO:0000256" key="2">
    <source>
        <dbReference type="ARBA" id="ARBA00009023"/>
    </source>
</evidence>
<comment type="subcellular location">
    <subcellularLocation>
        <location evidence="1">Cell envelope</location>
    </subcellularLocation>
</comment>
<evidence type="ECO:0000256" key="1">
    <source>
        <dbReference type="ARBA" id="ARBA00004196"/>
    </source>
</evidence>
<evidence type="ECO:0000313" key="6">
    <source>
        <dbReference type="EMBL" id="TPG57130.1"/>
    </source>
</evidence>
<evidence type="ECO:0000256" key="4">
    <source>
        <dbReference type="ARBA" id="ARBA00022729"/>
    </source>
</evidence>
<keyword evidence="4 5" id="KW-0732">Signal</keyword>
<dbReference type="PANTHER" id="PTHR33376:SF4">
    <property type="entry name" value="SIALIC ACID-BINDING PERIPLASMIC PROTEIN SIAP"/>
    <property type="match status" value="1"/>
</dbReference>
<feature type="chain" id="PRO_5021319753" evidence="5">
    <location>
        <begin position="28"/>
        <end position="331"/>
    </location>
</feature>
<dbReference type="RefSeq" id="WP_140883186.1">
    <property type="nucleotide sequence ID" value="NZ_RCZP01000009.1"/>
</dbReference>
<comment type="similarity">
    <text evidence="2">Belongs to the bacterial solute-binding protein 7 family.</text>
</comment>
<dbReference type="Gene3D" id="3.40.190.170">
    <property type="entry name" value="Bacterial extracellular solute-binding protein, family 7"/>
    <property type="match status" value="1"/>
</dbReference>
<sequence>MTPSRTTRRAALLGAAGLLAAPSVLRAQGQVRLTLGHGAAPGNPRSLAAERMASRLRERSNGRIEMRVAGSAQLGDDAAMLTALRTGTLDLSVNSQGASSAVLPELAALGLPFLFADPAAAYRVVDGAVGEELAKRFEGVGLVSLGFWDNGIRHTSNSKRAINRPEDLRGLKLRTPPDPMTIDIFQSLGAATQQINFNELYVALQQGVVDGQENPLANIQSSKLYEVNRFVSLTGHKWECNPVLASRIAWGRLRAEDRALLQEAAKEAATEQRRLSQEIDAKLLVEFRANPAIAVNAVEQGPFRAATAAVADRWEARPFGDFVKRLRTAAA</sequence>
<keyword evidence="7" id="KW-1185">Reference proteome</keyword>
<dbReference type="InterPro" id="IPR004682">
    <property type="entry name" value="TRAP_DctP"/>
</dbReference>
<dbReference type="AlphaFoldDB" id="A0A502G6V8"/>
<proteinExistence type="inferred from homology"/>
<name>A0A502G6V8_9PROT</name>
<evidence type="ECO:0000256" key="3">
    <source>
        <dbReference type="ARBA" id="ARBA00022448"/>
    </source>
</evidence>